<dbReference type="Gene3D" id="1.20.900.10">
    <property type="entry name" value="Dbl homology (DH) domain"/>
    <property type="match status" value="1"/>
</dbReference>
<name>A0A1X6MR40_9APHY</name>
<organism evidence="7 8">
    <name type="scientific">Postia placenta MAD-698-R-SB12</name>
    <dbReference type="NCBI Taxonomy" id="670580"/>
    <lineage>
        <taxon>Eukaryota</taxon>
        <taxon>Fungi</taxon>
        <taxon>Dikarya</taxon>
        <taxon>Basidiomycota</taxon>
        <taxon>Agaricomycotina</taxon>
        <taxon>Agaricomycetes</taxon>
        <taxon>Polyporales</taxon>
        <taxon>Adustoporiaceae</taxon>
        <taxon>Rhodonia</taxon>
    </lineage>
</organism>
<dbReference type="SMART" id="SM00325">
    <property type="entry name" value="RhoGEF"/>
    <property type="match status" value="1"/>
</dbReference>
<reference evidence="7 8" key="1">
    <citation type="submission" date="2017-04" db="EMBL/GenBank/DDBJ databases">
        <title>Genome Sequence of the Model Brown-Rot Fungus Postia placenta SB12.</title>
        <authorList>
            <consortium name="DOE Joint Genome Institute"/>
            <person name="Gaskell J."/>
            <person name="Kersten P."/>
            <person name="Larrondo L.F."/>
            <person name="Canessa P."/>
            <person name="Martinez D."/>
            <person name="Hibbett D."/>
            <person name="Schmoll M."/>
            <person name="Kubicek C.P."/>
            <person name="Martinez A.T."/>
            <person name="Yadav J."/>
            <person name="Master E."/>
            <person name="Magnuson J.K."/>
            <person name="James T."/>
            <person name="Yaver D."/>
            <person name="Berka R."/>
            <person name="Labutti K."/>
            <person name="Lipzen A."/>
            <person name="Aerts A."/>
            <person name="Barry K."/>
            <person name="Henrissat B."/>
            <person name="Blanchette R."/>
            <person name="Grigoriev I."/>
            <person name="Cullen D."/>
        </authorList>
    </citation>
    <scope>NUCLEOTIDE SEQUENCE [LARGE SCALE GENOMIC DNA]</scope>
    <source>
        <strain evidence="7 8">MAD-698-R-SB12</strain>
    </source>
</reference>
<keyword evidence="2" id="KW-0344">Guanine-nucleotide releasing factor</keyword>
<proteinExistence type="predicted"/>
<dbReference type="InterPro" id="IPR052233">
    <property type="entry name" value="Rho-type_GEFs"/>
</dbReference>
<dbReference type="PROSITE" id="PS50003">
    <property type="entry name" value="PH_DOMAIN"/>
    <property type="match status" value="1"/>
</dbReference>
<dbReference type="RefSeq" id="XP_024335658.1">
    <property type="nucleotide sequence ID" value="XM_024481210.1"/>
</dbReference>
<gene>
    <name evidence="7" type="ORF">POSPLADRAFT_1059957</name>
</gene>
<evidence type="ECO:0000256" key="2">
    <source>
        <dbReference type="ARBA" id="ARBA00022658"/>
    </source>
</evidence>
<feature type="domain" description="CNH" evidence="6">
    <location>
        <begin position="584"/>
        <end position="901"/>
    </location>
</feature>
<evidence type="ECO:0000259" key="4">
    <source>
        <dbReference type="PROSITE" id="PS50003"/>
    </source>
</evidence>
<sequence length="948" mass="107070">MPNRPHPHVAIPPGASPSDPSSSSSWSSQLYRSPPQDSRDLWSDYDSARYSPAASSSIPHISLEDSSHPSSRAASYYEHDSGHIAFPEPQLYRSVSQRSSLRPSPTGVHRATRSELTVGTLHHTGESRPPSFISTESSPDLAYRDLSDDISSLTVQEERLHHFQTGQLPDEDSQWHQLVPRSVREILDVKEVQRQSNLFEIIKTERDYVNDMQFVKEVLIEPLLNTSPVPQHRLSGFVSEVFHNLDMIQTIHQRLRDDLFARQRDQHPLIQSIADVILANILDSQQLFRSEYEKYIKHWPLARARHSAEYKRNSKYQYFLQQCYQDPRLLRRDLPSLLSRPVTRLPRLKFQLEDALKHTAPDHPDIDAIPPILDVLNDLIKSTQPGIEVSEGKVHFWELCESLVYQQGEIIDLDLYDEARTLIYSGPLSRRYRSEMGYSWANLHVALLDNYLLLLRPDPRSSGSTKHSVVSRPIPLEYLRLATFSSPPEIRKEKITNGTIFDAFRNIQKPMYPFTIYHASAKMNRRYTLYADSEEIRQEWHALLVDALGVRKVQQEANMWFAPHVVSEGFFKDPRTLYTPGEFTGKAVTAAPFSSGGRNLLAVACTTGVYAAVRGEAGFRKVLNLGNVSSMVPLPNLNKMLVLCDSGLSAYSLDLFGRAGLGISSPQHVEATWEPIAGQDSTVLFFRAGKLGHRTMSKLLYVSKSLLHQVHFHALEVLRAPDGTLSPRRTSTGLLSTLQYRTFGEPLVIPKDVYAITSLNRSIGICTDKGIWIVDPTNPNTTGASPTIIPKFHGAESNTPLNTLKSRCASAKPLGLVRSRDDEILVVYDELGCYVNKHGIPSRSSGYLRWESKATAFAHRGDHILLFSSDFIEVRKLQTGKLVQVIEDEDIRYVYQGLLATENPILVAMKGREEQAFVNDRIIELIETAEITTPKTASIPAVWDEWDM</sequence>
<dbReference type="OrthoDB" id="2272012at2759"/>
<dbReference type="PANTHER" id="PTHR46572">
    <property type="entry name" value="RHO1 GDP-GTP EXCHANGE PROTEIN 1-RELATED"/>
    <property type="match status" value="1"/>
</dbReference>
<dbReference type="Pfam" id="PF00621">
    <property type="entry name" value="RhoGEF"/>
    <property type="match status" value="1"/>
</dbReference>
<dbReference type="GeneID" id="36326160"/>
<keyword evidence="8" id="KW-1185">Reference proteome</keyword>
<dbReference type="InterPro" id="IPR001849">
    <property type="entry name" value="PH_domain"/>
</dbReference>
<dbReference type="Pfam" id="PF00780">
    <property type="entry name" value="CNH"/>
    <property type="match status" value="1"/>
</dbReference>
<evidence type="ECO:0000256" key="3">
    <source>
        <dbReference type="SAM" id="MobiDB-lite"/>
    </source>
</evidence>
<dbReference type="STRING" id="670580.A0A1X6MR40"/>
<dbReference type="EMBL" id="KZ110603">
    <property type="protein sequence ID" value="OSX58864.1"/>
    <property type="molecule type" value="Genomic_DNA"/>
</dbReference>
<evidence type="ECO:0000313" key="8">
    <source>
        <dbReference type="Proteomes" id="UP000194127"/>
    </source>
</evidence>
<dbReference type="SMART" id="SM00036">
    <property type="entry name" value="CNH"/>
    <property type="match status" value="1"/>
</dbReference>
<dbReference type="InterPro" id="IPR000219">
    <property type="entry name" value="DH_dom"/>
</dbReference>
<evidence type="ECO:0000259" key="5">
    <source>
        <dbReference type="PROSITE" id="PS50010"/>
    </source>
</evidence>
<dbReference type="Proteomes" id="UP000194127">
    <property type="component" value="Unassembled WGS sequence"/>
</dbReference>
<dbReference type="InterPro" id="IPR001180">
    <property type="entry name" value="CNH_dom"/>
</dbReference>
<dbReference type="InterPro" id="IPR041675">
    <property type="entry name" value="PH_5"/>
</dbReference>
<feature type="compositionally biased region" description="Low complexity" evidence="3">
    <location>
        <begin position="12"/>
        <end position="35"/>
    </location>
</feature>
<accession>A0A1X6MR40</accession>
<dbReference type="PROSITE" id="PS50219">
    <property type="entry name" value="CNH"/>
    <property type="match status" value="1"/>
</dbReference>
<protein>
    <recommendedName>
        <fullName evidence="9">DH domain-containing protein</fullName>
    </recommendedName>
</protein>
<dbReference type="AlphaFoldDB" id="A0A1X6MR40"/>
<evidence type="ECO:0008006" key="9">
    <source>
        <dbReference type="Google" id="ProtNLM"/>
    </source>
</evidence>
<feature type="domain" description="DH" evidence="5">
    <location>
        <begin position="193"/>
        <end position="386"/>
    </location>
</feature>
<keyword evidence="1" id="KW-0597">Phosphoprotein</keyword>
<feature type="region of interest" description="Disordered" evidence="3">
    <location>
        <begin position="119"/>
        <end position="138"/>
    </location>
</feature>
<dbReference type="Gene3D" id="2.30.29.30">
    <property type="entry name" value="Pleckstrin-homology domain (PH domain)/Phosphotyrosine-binding domain (PTB)"/>
    <property type="match status" value="1"/>
</dbReference>
<dbReference type="InterPro" id="IPR035899">
    <property type="entry name" value="DBL_dom_sf"/>
</dbReference>
<dbReference type="SUPFAM" id="SSF48065">
    <property type="entry name" value="DBL homology domain (DH-domain)"/>
    <property type="match status" value="1"/>
</dbReference>
<evidence type="ECO:0000313" key="7">
    <source>
        <dbReference type="EMBL" id="OSX58864.1"/>
    </source>
</evidence>
<feature type="domain" description="PH" evidence="4">
    <location>
        <begin position="421"/>
        <end position="549"/>
    </location>
</feature>
<dbReference type="PROSITE" id="PS50010">
    <property type="entry name" value="DH_2"/>
    <property type="match status" value="1"/>
</dbReference>
<dbReference type="SUPFAM" id="SSF50729">
    <property type="entry name" value="PH domain-like"/>
    <property type="match status" value="1"/>
</dbReference>
<evidence type="ECO:0000256" key="1">
    <source>
        <dbReference type="ARBA" id="ARBA00022553"/>
    </source>
</evidence>
<feature type="region of interest" description="Disordered" evidence="3">
    <location>
        <begin position="1"/>
        <end position="76"/>
    </location>
</feature>
<feature type="compositionally biased region" description="Low complexity" evidence="3">
    <location>
        <begin position="51"/>
        <end position="61"/>
    </location>
</feature>
<dbReference type="InterPro" id="IPR011993">
    <property type="entry name" value="PH-like_dom_sf"/>
</dbReference>
<evidence type="ECO:0000259" key="6">
    <source>
        <dbReference type="PROSITE" id="PS50219"/>
    </source>
</evidence>
<dbReference type="PANTHER" id="PTHR46572:SF1">
    <property type="entry name" value="RHO1 GUANINE NUCLEOTIDE EXCHANGE FACTOR TUS1"/>
    <property type="match status" value="1"/>
</dbReference>
<dbReference type="Pfam" id="PF15405">
    <property type="entry name" value="PH_5"/>
    <property type="match status" value="1"/>
</dbReference>
<dbReference type="SMART" id="SM00233">
    <property type="entry name" value="PH"/>
    <property type="match status" value="1"/>
</dbReference>
<dbReference type="GO" id="GO:0005085">
    <property type="term" value="F:guanyl-nucleotide exchange factor activity"/>
    <property type="evidence" value="ECO:0007669"/>
    <property type="project" value="UniProtKB-KW"/>
</dbReference>